<accession>A0A6N2MBD8</accession>
<keyword evidence="7 8" id="KW-0479">Metal-binding</keyword>
<dbReference type="EMBL" id="CAADRP010001619">
    <property type="protein sequence ID" value="VFU45164.1"/>
    <property type="molecule type" value="Genomic_DNA"/>
</dbReference>
<evidence type="ECO:0000256" key="6">
    <source>
        <dbReference type="ARBA" id="ARBA00023136"/>
    </source>
</evidence>
<dbReference type="InterPro" id="IPR002401">
    <property type="entry name" value="Cyt_P450_E_grp-I"/>
</dbReference>
<keyword evidence="3" id="KW-0812">Transmembrane</keyword>
<dbReference type="InterPro" id="IPR001128">
    <property type="entry name" value="Cyt_P450"/>
</dbReference>
<feature type="binding site" description="axial binding residue" evidence="7">
    <location>
        <position position="134"/>
    </location>
    <ligand>
        <name>heme</name>
        <dbReference type="ChEBI" id="CHEBI:30413"/>
    </ligand>
    <ligandPart>
        <name>Fe</name>
        <dbReference type="ChEBI" id="CHEBI:18248"/>
    </ligandPart>
</feature>
<evidence type="ECO:0000256" key="1">
    <source>
        <dbReference type="ARBA" id="ARBA00004167"/>
    </source>
</evidence>
<organism evidence="9">
    <name type="scientific">Salix viminalis</name>
    <name type="common">Common osier</name>
    <name type="synonym">Basket willow</name>
    <dbReference type="NCBI Taxonomy" id="40686"/>
    <lineage>
        <taxon>Eukaryota</taxon>
        <taxon>Viridiplantae</taxon>
        <taxon>Streptophyta</taxon>
        <taxon>Embryophyta</taxon>
        <taxon>Tracheophyta</taxon>
        <taxon>Spermatophyta</taxon>
        <taxon>Magnoliopsida</taxon>
        <taxon>eudicotyledons</taxon>
        <taxon>Gunneridae</taxon>
        <taxon>Pentapetalae</taxon>
        <taxon>rosids</taxon>
        <taxon>fabids</taxon>
        <taxon>Malpighiales</taxon>
        <taxon>Salicaceae</taxon>
        <taxon>Saliceae</taxon>
        <taxon>Salix</taxon>
    </lineage>
</organism>
<keyword evidence="6" id="KW-0472">Membrane</keyword>
<dbReference type="InterPro" id="IPR017972">
    <property type="entry name" value="Cyt_P450_CS"/>
</dbReference>
<dbReference type="Gene3D" id="1.10.630.10">
    <property type="entry name" value="Cytochrome P450"/>
    <property type="match status" value="1"/>
</dbReference>
<dbReference type="SUPFAM" id="SSF48264">
    <property type="entry name" value="Cytochrome P450"/>
    <property type="match status" value="1"/>
</dbReference>
<dbReference type="Pfam" id="PF00067">
    <property type="entry name" value="p450"/>
    <property type="match status" value="1"/>
</dbReference>
<dbReference type="PRINTS" id="PR00385">
    <property type="entry name" value="P450"/>
</dbReference>
<proteinExistence type="inferred from homology"/>
<dbReference type="InterPro" id="IPR050193">
    <property type="entry name" value="Cytochrome_P450_71"/>
</dbReference>
<evidence type="ECO:0000313" key="9">
    <source>
        <dbReference type="EMBL" id="VFU45164.1"/>
    </source>
</evidence>
<evidence type="ECO:0008006" key="10">
    <source>
        <dbReference type="Google" id="ProtNLM"/>
    </source>
</evidence>
<sequence>MSEHFLAEVDTGAISLVWAMAELARKPKVMKKAQEEIRNCGGKKKVTESNIDQLEYLKMAVQETLRLYPPSALLLPRETMSPFNVHVNVRTIGRDPKVWSNPEEFIPERFIDSAIDFKGQNYELLPFGAGRRGCPGIFMGMSKWELALANLLLCFDWKLPDGEEEDLNME</sequence>
<dbReference type="GO" id="GO:0016705">
    <property type="term" value="F:oxidoreductase activity, acting on paired donors, with incorporation or reduction of molecular oxygen"/>
    <property type="evidence" value="ECO:0007669"/>
    <property type="project" value="InterPro"/>
</dbReference>
<keyword evidence="7 8" id="KW-0349">Heme</keyword>
<reference evidence="9" key="1">
    <citation type="submission" date="2019-03" db="EMBL/GenBank/DDBJ databases">
        <authorList>
            <person name="Mank J."/>
            <person name="Almeida P."/>
        </authorList>
    </citation>
    <scope>NUCLEOTIDE SEQUENCE</scope>
    <source>
        <strain evidence="9">78183</strain>
    </source>
</reference>
<dbReference type="GO" id="GO:0016020">
    <property type="term" value="C:membrane"/>
    <property type="evidence" value="ECO:0007669"/>
    <property type="project" value="UniProtKB-SubCell"/>
</dbReference>
<dbReference type="PRINTS" id="PR00463">
    <property type="entry name" value="EP450I"/>
</dbReference>
<dbReference type="PANTHER" id="PTHR47956">
    <property type="entry name" value="CYTOCHROME P450 71B11-RELATED"/>
    <property type="match status" value="1"/>
</dbReference>
<dbReference type="PANTHER" id="PTHR47956:SF5">
    <property type="entry name" value="CYTOCHROME P450 71B25-RELATED"/>
    <property type="match status" value="1"/>
</dbReference>
<keyword evidence="4" id="KW-1133">Transmembrane helix</keyword>
<dbReference type="GO" id="GO:0004497">
    <property type="term" value="F:monooxygenase activity"/>
    <property type="evidence" value="ECO:0007669"/>
    <property type="project" value="UniProtKB-KW"/>
</dbReference>
<dbReference type="GO" id="GO:0020037">
    <property type="term" value="F:heme binding"/>
    <property type="evidence" value="ECO:0007669"/>
    <property type="project" value="InterPro"/>
</dbReference>
<evidence type="ECO:0000256" key="8">
    <source>
        <dbReference type="RuleBase" id="RU000461"/>
    </source>
</evidence>
<evidence type="ECO:0000256" key="4">
    <source>
        <dbReference type="ARBA" id="ARBA00022989"/>
    </source>
</evidence>
<keyword evidence="8" id="KW-0503">Monooxygenase</keyword>
<comment type="cofactor">
    <cofactor evidence="7">
        <name>heme</name>
        <dbReference type="ChEBI" id="CHEBI:30413"/>
    </cofactor>
</comment>
<evidence type="ECO:0000256" key="5">
    <source>
        <dbReference type="ARBA" id="ARBA00023002"/>
    </source>
</evidence>
<evidence type="ECO:0000256" key="7">
    <source>
        <dbReference type="PIRSR" id="PIRSR602401-1"/>
    </source>
</evidence>
<gene>
    <name evidence="9" type="ORF">SVIM_LOCUS281783</name>
</gene>
<comment type="similarity">
    <text evidence="2 8">Belongs to the cytochrome P450 family.</text>
</comment>
<keyword evidence="5 8" id="KW-0560">Oxidoreductase</keyword>
<keyword evidence="7 8" id="KW-0408">Iron</keyword>
<dbReference type="AlphaFoldDB" id="A0A6N2MBD8"/>
<evidence type="ECO:0000256" key="3">
    <source>
        <dbReference type="ARBA" id="ARBA00022692"/>
    </source>
</evidence>
<evidence type="ECO:0000256" key="2">
    <source>
        <dbReference type="ARBA" id="ARBA00010617"/>
    </source>
</evidence>
<protein>
    <recommendedName>
        <fullName evidence="10">Cytochrome P450</fullName>
    </recommendedName>
</protein>
<name>A0A6N2MBD8_SALVM</name>
<comment type="subcellular location">
    <subcellularLocation>
        <location evidence="1">Membrane</location>
        <topology evidence="1">Single-pass membrane protein</topology>
    </subcellularLocation>
</comment>
<dbReference type="PROSITE" id="PS00086">
    <property type="entry name" value="CYTOCHROME_P450"/>
    <property type="match status" value="1"/>
</dbReference>
<dbReference type="InterPro" id="IPR036396">
    <property type="entry name" value="Cyt_P450_sf"/>
</dbReference>
<dbReference type="GO" id="GO:0005506">
    <property type="term" value="F:iron ion binding"/>
    <property type="evidence" value="ECO:0007669"/>
    <property type="project" value="InterPro"/>
</dbReference>